<organism evidence="2 3">
    <name type="scientific">Bifidobacterium tissieri</name>
    <dbReference type="NCBI Taxonomy" id="1630162"/>
    <lineage>
        <taxon>Bacteria</taxon>
        <taxon>Bacillati</taxon>
        <taxon>Actinomycetota</taxon>
        <taxon>Actinomycetes</taxon>
        <taxon>Bifidobacteriales</taxon>
        <taxon>Bifidobacteriaceae</taxon>
        <taxon>Bifidobacterium</taxon>
    </lineage>
</organism>
<keyword evidence="2" id="KW-0378">Hydrolase</keyword>
<keyword evidence="2" id="KW-0645">Protease</keyword>
<proteinExistence type="predicted"/>
<protein>
    <submittedName>
        <fullName evidence="2">Prolyl aminopeptidase</fullName>
    </submittedName>
</protein>
<dbReference type="GO" id="GO:0004177">
    <property type="term" value="F:aminopeptidase activity"/>
    <property type="evidence" value="ECO:0007669"/>
    <property type="project" value="UniProtKB-KW"/>
</dbReference>
<comment type="caution">
    <text evidence="2">The sequence shown here is derived from an EMBL/GenBank/DDBJ whole genome shotgun (WGS) entry which is preliminary data.</text>
</comment>
<keyword evidence="1" id="KW-1133">Transmembrane helix</keyword>
<evidence type="ECO:0000256" key="1">
    <source>
        <dbReference type="SAM" id="Phobius"/>
    </source>
</evidence>
<gene>
    <name evidence="2" type="ORF">BTIS_1698</name>
</gene>
<evidence type="ECO:0000313" key="2">
    <source>
        <dbReference type="EMBL" id="OZG57036.1"/>
    </source>
</evidence>
<reference evidence="2 3" key="1">
    <citation type="journal article" date="2017" name="BMC Genomics">
        <title>Comparative genomic and phylogenomic analyses of the Bifidobacteriaceae family.</title>
        <authorList>
            <person name="Lugli G.A."/>
            <person name="Milani C."/>
            <person name="Turroni F."/>
            <person name="Duranti S."/>
            <person name="Mancabelli L."/>
            <person name="Mangifesta M."/>
            <person name="Ferrario C."/>
            <person name="Modesto M."/>
            <person name="Mattarelli P."/>
            <person name="Jiri K."/>
            <person name="van Sinderen D."/>
            <person name="Ventura M."/>
        </authorList>
    </citation>
    <scope>NUCLEOTIDE SEQUENCE [LARGE SCALE GENOMIC DNA]</scope>
    <source>
        <strain evidence="2 3">DSM 100201</strain>
    </source>
</reference>
<dbReference type="EMBL" id="MWWV01000012">
    <property type="protein sequence ID" value="OZG57036.1"/>
    <property type="molecule type" value="Genomic_DNA"/>
</dbReference>
<evidence type="ECO:0000313" key="3">
    <source>
        <dbReference type="Proteomes" id="UP000216444"/>
    </source>
</evidence>
<keyword evidence="1" id="KW-0812">Transmembrane</keyword>
<dbReference type="RefSeq" id="WP_094664572.1">
    <property type="nucleotide sequence ID" value="NZ_MWWV01000012.1"/>
</dbReference>
<accession>A0A261FDU6</accession>
<name>A0A261FDU6_9BIFI</name>
<keyword evidence="2" id="KW-0031">Aminopeptidase</keyword>
<sequence>MPGWVWVVLVIFFLVMLASGIIYAIRHAISALRVVAGTGDDITNALARLEQDPETREKQVPSFVLPIDVSAERYADAHSAVIRHQEEIRNRHAAIWKRWKTFNDLGR</sequence>
<keyword evidence="3" id="KW-1185">Reference proteome</keyword>
<keyword evidence="1" id="KW-0472">Membrane</keyword>
<dbReference type="Proteomes" id="UP000216444">
    <property type="component" value="Unassembled WGS sequence"/>
</dbReference>
<feature type="transmembrane region" description="Helical" evidence="1">
    <location>
        <begin position="6"/>
        <end position="25"/>
    </location>
</feature>
<dbReference type="AlphaFoldDB" id="A0A261FDU6"/>